<evidence type="ECO:0000313" key="3">
    <source>
        <dbReference type="Proteomes" id="UP000236173"/>
    </source>
</evidence>
<gene>
    <name evidence="2" type="ORF">HRbin17_00175</name>
</gene>
<evidence type="ECO:0000256" key="1">
    <source>
        <dbReference type="SAM" id="SignalP"/>
    </source>
</evidence>
<dbReference type="PROSITE" id="PS51257">
    <property type="entry name" value="PROKAR_LIPOPROTEIN"/>
    <property type="match status" value="1"/>
</dbReference>
<feature type="signal peptide" evidence="1">
    <location>
        <begin position="1"/>
        <end position="17"/>
    </location>
</feature>
<dbReference type="Proteomes" id="UP000236173">
    <property type="component" value="Unassembled WGS sequence"/>
</dbReference>
<sequence>MVRMALLLLVSGVAVTAACRLRHDVPEAGLRPKVLVINFDPVIDAGGNKRLHEVCGWNDPRQLAEQYIADLAECSGGFVRYRIVEWCDIDAFPVKVDGFVYDESAYLRCWRERKGWHEPDGADYRRIIDAFDLVQRVNAGEVDEVWLFGGPYFGFWESHMVGPTAFWCNSPPLTDKRFRRNFVIMGFNYERGVGEMLENFGHRVESIMTKVYGRWDYTVPLAQMNTWERFTLYDKVAPDNAACGNVHFAPNSERDYDWGNKRFVWSTCDDWLNYPHLTGKKRKVNCDEWGGGDIRLHHKWWLKHMPKAGGFAPDGKLANWWRYIVALEVP</sequence>
<keyword evidence="1" id="KW-0732">Signal</keyword>
<dbReference type="AlphaFoldDB" id="A0A2H5X923"/>
<comment type="caution">
    <text evidence="2">The sequence shown here is derived from an EMBL/GenBank/DDBJ whole genome shotgun (WGS) entry which is preliminary data.</text>
</comment>
<feature type="chain" id="PRO_5014146875" evidence="1">
    <location>
        <begin position="18"/>
        <end position="330"/>
    </location>
</feature>
<organism evidence="2 3">
    <name type="scientific">Candidatus Fervidibacter japonicus</name>
    <dbReference type="NCBI Taxonomy" id="2035412"/>
    <lineage>
        <taxon>Bacteria</taxon>
        <taxon>Candidatus Fervidibacterota</taxon>
        <taxon>Candidatus Fervidibacter</taxon>
    </lineage>
</organism>
<evidence type="ECO:0000313" key="2">
    <source>
        <dbReference type="EMBL" id="GBC97686.1"/>
    </source>
</evidence>
<reference evidence="3" key="1">
    <citation type="submission" date="2017-09" db="EMBL/GenBank/DDBJ databases">
        <title>Metaegenomics of thermophilic ammonia-oxidizing enrichment culture.</title>
        <authorList>
            <person name="Kato S."/>
            <person name="Suzuki K."/>
        </authorList>
    </citation>
    <scope>NUCLEOTIDE SEQUENCE [LARGE SCALE GENOMIC DNA]</scope>
</reference>
<protein>
    <submittedName>
        <fullName evidence="2">Uncharacterized protein</fullName>
    </submittedName>
</protein>
<accession>A0A2H5X923</accession>
<name>A0A2H5X923_9BACT</name>
<dbReference type="EMBL" id="BEHT01000002">
    <property type="protein sequence ID" value="GBC97686.1"/>
    <property type="molecule type" value="Genomic_DNA"/>
</dbReference>
<proteinExistence type="predicted"/>